<keyword evidence="3" id="KW-1185">Reference proteome</keyword>
<dbReference type="RefSeq" id="WP_182561299.1">
    <property type="nucleotide sequence ID" value="NZ_JACGWT010000005.1"/>
</dbReference>
<comment type="caution">
    <text evidence="2">The sequence shown here is derived from an EMBL/GenBank/DDBJ whole genome shotgun (WGS) entry which is preliminary data.</text>
</comment>
<organism evidence="2 3">
    <name type="scientific">Microlunatus kandeliicorticis</name>
    <dbReference type="NCBI Taxonomy" id="1759536"/>
    <lineage>
        <taxon>Bacteria</taxon>
        <taxon>Bacillati</taxon>
        <taxon>Actinomycetota</taxon>
        <taxon>Actinomycetes</taxon>
        <taxon>Propionibacteriales</taxon>
        <taxon>Propionibacteriaceae</taxon>
        <taxon>Microlunatus</taxon>
    </lineage>
</organism>
<dbReference type="Proteomes" id="UP000523079">
    <property type="component" value="Unassembled WGS sequence"/>
</dbReference>
<feature type="compositionally biased region" description="Low complexity" evidence="1">
    <location>
        <begin position="7"/>
        <end position="18"/>
    </location>
</feature>
<feature type="region of interest" description="Disordered" evidence="1">
    <location>
        <begin position="1"/>
        <end position="23"/>
    </location>
</feature>
<sequence>MPEHDLAVAPAPTAARPSSPRPRGRRLTVLAAVLAGTATALVAPAVSPTTAAAASCSGDPVSKTYAQPRTLVVGTKETQTTTLIVATRTGCGVKKVKAEVSSPLFDDSFTLSKYDTQDGKDYWGVTYSLSPDSLYDVEAGSWGVRYEVTGDSPDHLHSAASLIVRRASRLTTDAGPEPVRRGRTLTVKGTLTRADWEDGKYRGTSKAKVQLQFRAGNGSYRTLKTVTSSTTGQLRTTVKADRDGCYRYRFTGWKSTQQVTSAADCVDVRS</sequence>
<evidence type="ECO:0000313" key="2">
    <source>
        <dbReference type="EMBL" id="MBA8795717.1"/>
    </source>
</evidence>
<dbReference type="AlphaFoldDB" id="A0A7W3P786"/>
<proteinExistence type="predicted"/>
<evidence type="ECO:0000313" key="3">
    <source>
        <dbReference type="Proteomes" id="UP000523079"/>
    </source>
</evidence>
<dbReference type="EMBL" id="JACGWT010000005">
    <property type="protein sequence ID" value="MBA8795717.1"/>
    <property type="molecule type" value="Genomic_DNA"/>
</dbReference>
<reference evidence="2 3" key="1">
    <citation type="submission" date="2020-07" db="EMBL/GenBank/DDBJ databases">
        <title>Sequencing the genomes of 1000 actinobacteria strains.</title>
        <authorList>
            <person name="Klenk H.-P."/>
        </authorList>
    </citation>
    <scope>NUCLEOTIDE SEQUENCE [LARGE SCALE GENOMIC DNA]</scope>
    <source>
        <strain evidence="2 3">DSM 100723</strain>
    </source>
</reference>
<evidence type="ECO:0000256" key="1">
    <source>
        <dbReference type="SAM" id="MobiDB-lite"/>
    </source>
</evidence>
<name>A0A7W3P786_9ACTN</name>
<gene>
    <name evidence="2" type="ORF">FHX74_003353</name>
</gene>
<accession>A0A7W3P786</accession>
<protein>
    <submittedName>
        <fullName evidence="2">Uncharacterized protein</fullName>
    </submittedName>
</protein>